<dbReference type="Gene3D" id="3.20.20.10">
    <property type="entry name" value="Alanine racemase"/>
    <property type="match status" value="1"/>
</dbReference>
<dbReference type="InterPro" id="IPR001608">
    <property type="entry name" value="Ala_racemase_N"/>
</dbReference>
<dbReference type="SUPFAM" id="SSF51419">
    <property type="entry name" value="PLP-binding barrel"/>
    <property type="match status" value="1"/>
</dbReference>
<dbReference type="Proteomes" id="UP001321786">
    <property type="component" value="Chromosome"/>
</dbReference>
<keyword evidence="6" id="KW-1185">Reference proteome</keyword>
<evidence type="ECO:0000256" key="3">
    <source>
        <dbReference type="ARBA" id="ARBA00023235"/>
    </source>
</evidence>
<protein>
    <submittedName>
        <fullName evidence="5">Ornithine racemase Orr</fullName>
    </submittedName>
</protein>
<keyword evidence="2" id="KW-0663">Pyridoxal phosphate</keyword>
<dbReference type="PANTHER" id="PTHR30511">
    <property type="entry name" value="ALANINE RACEMASE"/>
    <property type="match status" value="1"/>
</dbReference>
<evidence type="ECO:0000313" key="6">
    <source>
        <dbReference type="Proteomes" id="UP001321786"/>
    </source>
</evidence>
<dbReference type="InterPro" id="IPR000821">
    <property type="entry name" value="Ala_racemase"/>
</dbReference>
<name>A0AAU9EAY3_9FIRM</name>
<dbReference type="AlphaFoldDB" id="A0AAU9EAY3"/>
<reference evidence="5 6" key="1">
    <citation type="submission" date="2023-08" db="EMBL/GenBank/DDBJ databases">
        <title>Helicovermis profunda gen. nov., sp. nov., a novel mesophilic, fermentative bacterium within the Bacillota from a deep-sea hydrothermal vent chimney.</title>
        <authorList>
            <person name="Miyazaki U."/>
            <person name="Mizutani D."/>
            <person name="Hashimoto Y."/>
            <person name="Tame A."/>
            <person name="Sawayama S."/>
            <person name="Miyazaki J."/>
            <person name="Takai K."/>
            <person name="Nakagawa S."/>
        </authorList>
    </citation>
    <scope>NUCLEOTIDE SEQUENCE [LARGE SCALE GENOMIC DNA]</scope>
    <source>
        <strain evidence="5 6">S502</strain>
    </source>
</reference>
<dbReference type="GO" id="GO:0008784">
    <property type="term" value="F:alanine racemase activity"/>
    <property type="evidence" value="ECO:0007669"/>
    <property type="project" value="TreeGrafter"/>
</dbReference>
<evidence type="ECO:0000313" key="5">
    <source>
        <dbReference type="EMBL" id="BEP28444.1"/>
    </source>
</evidence>
<organism evidence="5 6">
    <name type="scientific">Helicovermis profundi</name>
    <dbReference type="NCBI Taxonomy" id="3065157"/>
    <lineage>
        <taxon>Bacteria</taxon>
        <taxon>Bacillati</taxon>
        <taxon>Bacillota</taxon>
        <taxon>Clostridia</taxon>
        <taxon>Helicovermis</taxon>
    </lineage>
</organism>
<dbReference type="GO" id="GO:0030170">
    <property type="term" value="F:pyridoxal phosphate binding"/>
    <property type="evidence" value="ECO:0007669"/>
    <property type="project" value="TreeGrafter"/>
</dbReference>
<sequence>MKTIFYPKLTINMNHLKKNISEISNLCAKNNIAITTVIKGFNGITQVDKAFIDNNIKSIGSSRIEQLEKIKELNPSIETLLIRIPSISNLERIIKSADVSLNSEYDVVKKIDTLCKKLNIKHSVILMFDLGDLREGFFNENEFIMAAKNIENNLSNIYLKGIGTNLGCYGSIKPSIKNLTRLSSIAENIETIIGRKLEIISGGASTSLSMLKNNTMPKKINHLRIGEAILINRDLEEYWGYDFSNLYNDIFTLKAEIIEIKNKPSYPVGEIFIDAFGNRPTYTDIGIRKRAILNIGKQDFGDHTKLIPTNKNIKIIGSSSDHLIVDITDCKIDYNLGDIISFNLYYEAMLFLSRSEYVVKELI</sequence>
<dbReference type="PANTHER" id="PTHR30511:SF3">
    <property type="entry name" value="LYSINE RACEMASE"/>
    <property type="match status" value="1"/>
</dbReference>
<dbReference type="Pfam" id="PF01168">
    <property type="entry name" value="Ala_racemase_N"/>
    <property type="match status" value="1"/>
</dbReference>
<keyword evidence="3" id="KW-0413">Isomerase</keyword>
<accession>A0AAU9EAY3</accession>
<evidence type="ECO:0000256" key="1">
    <source>
        <dbReference type="ARBA" id="ARBA00001933"/>
    </source>
</evidence>
<proteinExistence type="predicted"/>
<dbReference type="InterPro" id="IPR029066">
    <property type="entry name" value="PLP-binding_barrel"/>
</dbReference>
<dbReference type="EMBL" id="AP028654">
    <property type="protein sequence ID" value="BEP28444.1"/>
    <property type="molecule type" value="Genomic_DNA"/>
</dbReference>
<dbReference type="CDD" id="cd06815">
    <property type="entry name" value="PLPDE_III_AR_like_1"/>
    <property type="match status" value="1"/>
</dbReference>
<dbReference type="GO" id="GO:0005829">
    <property type="term" value="C:cytosol"/>
    <property type="evidence" value="ECO:0007669"/>
    <property type="project" value="TreeGrafter"/>
</dbReference>
<evidence type="ECO:0000259" key="4">
    <source>
        <dbReference type="Pfam" id="PF01168"/>
    </source>
</evidence>
<gene>
    <name evidence="5" type="primary">orr_1</name>
    <name evidence="5" type="ORF">HLPR_07750</name>
</gene>
<comment type="cofactor">
    <cofactor evidence="1">
        <name>pyridoxal 5'-phosphate</name>
        <dbReference type="ChEBI" id="CHEBI:597326"/>
    </cofactor>
</comment>
<feature type="domain" description="Alanine racemase N-terminal" evidence="4">
    <location>
        <begin position="11"/>
        <end position="229"/>
    </location>
</feature>
<evidence type="ECO:0000256" key="2">
    <source>
        <dbReference type="ARBA" id="ARBA00022898"/>
    </source>
</evidence>
<dbReference type="KEGG" id="hprf:HLPR_07750"/>
<dbReference type="RefSeq" id="WP_338536763.1">
    <property type="nucleotide sequence ID" value="NZ_AP028654.1"/>
</dbReference>